<name>A0AAD7NM58_9AGAR</name>
<protein>
    <submittedName>
        <fullName evidence="2">Uncharacterized protein</fullName>
    </submittedName>
</protein>
<keyword evidence="3" id="KW-1185">Reference proteome</keyword>
<dbReference type="Proteomes" id="UP001215280">
    <property type="component" value="Unassembled WGS sequence"/>
</dbReference>
<gene>
    <name evidence="2" type="ORF">DFH07DRAFT_335787</name>
</gene>
<dbReference type="AlphaFoldDB" id="A0AAD7NM58"/>
<proteinExistence type="predicted"/>
<reference evidence="2" key="1">
    <citation type="submission" date="2023-03" db="EMBL/GenBank/DDBJ databases">
        <title>Massive genome expansion in bonnet fungi (Mycena s.s.) driven by repeated elements and novel gene families across ecological guilds.</title>
        <authorList>
            <consortium name="Lawrence Berkeley National Laboratory"/>
            <person name="Harder C.B."/>
            <person name="Miyauchi S."/>
            <person name="Viragh M."/>
            <person name="Kuo A."/>
            <person name="Thoen E."/>
            <person name="Andreopoulos B."/>
            <person name="Lu D."/>
            <person name="Skrede I."/>
            <person name="Drula E."/>
            <person name="Henrissat B."/>
            <person name="Morin E."/>
            <person name="Kohler A."/>
            <person name="Barry K."/>
            <person name="LaButti K."/>
            <person name="Morin E."/>
            <person name="Salamov A."/>
            <person name="Lipzen A."/>
            <person name="Mereny Z."/>
            <person name="Hegedus B."/>
            <person name="Baldrian P."/>
            <person name="Stursova M."/>
            <person name="Weitz H."/>
            <person name="Taylor A."/>
            <person name="Grigoriev I.V."/>
            <person name="Nagy L.G."/>
            <person name="Martin F."/>
            <person name="Kauserud H."/>
        </authorList>
    </citation>
    <scope>NUCLEOTIDE SEQUENCE</scope>
    <source>
        <strain evidence="2">CBHHK188m</strain>
    </source>
</reference>
<keyword evidence="1" id="KW-0812">Transmembrane</keyword>
<keyword evidence="1" id="KW-1133">Transmembrane helix</keyword>
<organism evidence="2 3">
    <name type="scientific">Mycena maculata</name>
    <dbReference type="NCBI Taxonomy" id="230809"/>
    <lineage>
        <taxon>Eukaryota</taxon>
        <taxon>Fungi</taxon>
        <taxon>Dikarya</taxon>
        <taxon>Basidiomycota</taxon>
        <taxon>Agaricomycotina</taxon>
        <taxon>Agaricomycetes</taxon>
        <taxon>Agaricomycetidae</taxon>
        <taxon>Agaricales</taxon>
        <taxon>Marasmiineae</taxon>
        <taxon>Mycenaceae</taxon>
        <taxon>Mycena</taxon>
    </lineage>
</organism>
<evidence type="ECO:0000313" key="3">
    <source>
        <dbReference type="Proteomes" id="UP001215280"/>
    </source>
</evidence>
<feature type="transmembrane region" description="Helical" evidence="1">
    <location>
        <begin position="35"/>
        <end position="54"/>
    </location>
</feature>
<accession>A0AAD7NM58</accession>
<dbReference type="EMBL" id="JARJLG010000031">
    <property type="protein sequence ID" value="KAJ7767039.1"/>
    <property type="molecule type" value="Genomic_DNA"/>
</dbReference>
<keyword evidence="1" id="KW-0472">Membrane</keyword>
<sequence length="119" mass="13340">MAQSLHCLRQGIVTLYQGRQTTSCSFFLLSIWDRLFLYFLLVAAPFANQQLFLIGFRSSTMLFNVVLLSLALSLVAAAPVPNTEARIVEKTTIARAFNGDVVAFRRDECVLDVLFSTRC</sequence>
<feature type="transmembrane region" description="Helical" evidence="1">
    <location>
        <begin position="61"/>
        <end position="80"/>
    </location>
</feature>
<comment type="caution">
    <text evidence="2">The sequence shown here is derived from an EMBL/GenBank/DDBJ whole genome shotgun (WGS) entry which is preliminary data.</text>
</comment>
<evidence type="ECO:0000256" key="1">
    <source>
        <dbReference type="SAM" id="Phobius"/>
    </source>
</evidence>
<evidence type="ECO:0000313" key="2">
    <source>
        <dbReference type="EMBL" id="KAJ7767039.1"/>
    </source>
</evidence>